<dbReference type="InterPro" id="IPR029028">
    <property type="entry name" value="Alpha/beta_knot_MTases"/>
</dbReference>
<feature type="domain" description="MRM3-like substrate binding" evidence="5">
    <location>
        <begin position="9"/>
        <end position="97"/>
    </location>
</feature>
<dbReference type="Gene3D" id="3.40.1280.10">
    <property type="match status" value="1"/>
</dbReference>
<proteinExistence type="inferred from homology"/>
<dbReference type="SUPFAM" id="SSF55315">
    <property type="entry name" value="L30e-like"/>
    <property type="match status" value="1"/>
</dbReference>
<gene>
    <name evidence="6" type="ORF">GJQ69_04755</name>
    <name evidence="7" type="ORF">GKP14_08795</name>
</gene>
<dbReference type="GO" id="GO:0032259">
    <property type="term" value="P:methylation"/>
    <property type="evidence" value="ECO:0007669"/>
    <property type="project" value="UniProtKB-KW"/>
</dbReference>
<evidence type="ECO:0000259" key="4">
    <source>
        <dbReference type="Pfam" id="PF00588"/>
    </source>
</evidence>
<protein>
    <submittedName>
        <fullName evidence="6">RNA methyltransferase</fullName>
    </submittedName>
</protein>
<evidence type="ECO:0000259" key="5">
    <source>
        <dbReference type="Pfam" id="PF22435"/>
    </source>
</evidence>
<dbReference type="AlphaFoldDB" id="A0A859DQ66"/>
<dbReference type="Pfam" id="PF00588">
    <property type="entry name" value="SpoU_methylase"/>
    <property type="match status" value="1"/>
</dbReference>
<dbReference type="GO" id="GO:0008173">
    <property type="term" value="F:RNA methyltransferase activity"/>
    <property type="evidence" value="ECO:0007669"/>
    <property type="project" value="InterPro"/>
</dbReference>
<dbReference type="SUPFAM" id="SSF75217">
    <property type="entry name" value="alpha/beta knot"/>
    <property type="match status" value="1"/>
</dbReference>
<dbReference type="CDD" id="cd18095">
    <property type="entry name" value="SpoU-like_rRNA-MTase"/>
    <property type="match status" value="1"/>
</dbReference>
<keyword evidence="3 6" id="KW-0808">Transferase</keyword>
<dbReference type="InterPro" id="IPR053888">
    <property type="entry name" value="MRM3-like_sub_bind"/>
</dbReference>
<accession>A0A859DQ66</accession>
<organism evidence="6 8">
    <name type="scientific">Caproicibacterium lactatifermentans</name>
    <dbReference type="NCBI Taxonomy" id="2666138"/>
    <lineage>
        <taxon>Bacteria</taxon>
        <taxon>Bacillati</taxon>
        <taxon>Bacillota</taxon>
        <taxon>Clostridia</taxon>
        <taxon>Eubacteriales</taxon>
        <taxon>Oscillospiraceae</taxon>
        <taxon>Caproicibacterium</taxon>
    </lineage>
</organism>
<dbReference type="Proteomes" id="UP000501316">
    <property type="component" value="Chromosome"/>
</dbReference>
<reference evidence="7" key="3">
    <citation type="journal article" date="2022" name="Int. J. Syst. Evol. Microbiol.">
        <title>Caproicibacterium lactatifermentans sp. nov., isolated from pit clay used for the production of Chinese strong aroma-type liquor.</title>
        <authorList>
            <person name="Wang H."/>
            <person name="Gu Y."/>
            <person name="Zhao D."/>
            <person name="Qiao Z."/>
            <person name="Zheng J."/>
            <person name="Gao J."/>
            <person name="Ren C."/>
            <person name="Xu Y."/>
        </authorList>
    </citation>
    <scope>NUCLEOTIDE SEQUENCE</scope>
    <source>
        <strain evidence="7">JNU-WLY1368</strain>
    </source>
</reference>
<reference evidence="7" key="2">
    <citation type="journal article" date="2021" name="Appl. Environ. Microbiol.">
        <title>Adaptability of a Caproate-Producing Bacterium Contributes to Its Dominance in an Anaerobic Fermentation System.</title>
        <authorList>
            <person name="Wang H."/>
            <person name="Gu Y."/>
            <person name="Zhou W."/>
            <person name="Zhao D."/>
            <person name="Qiao Z."/>
            <person name="Zheng J."/>
            <person name="Gao J."/>
            <person name="Chen X."/>
            <person name="Ren C."/>
            <person name="Xu Y."/>
        </authorList>
    </citation>
    <scope>NUCLEOTIDE SEQUENCE</scope>
    <source>
        <strain evidence="7">JNU-WLY1368</strain>
    </source>
</reference>
<dbReference type="InterPro" id="IPR029026">
    <property type="entry name" value="tRNA_m1G_MTases_N"/>
</dbReference>
<evidence type="ECO:0000256" key="3">
    <source>
        <dbReference type="ARBA" id="ARBA00022679"/>
    </source>
</evidence>
<feature type="domain" description="tRNA/rRNA methyltransferase SpoU type" evidence="4">
    <location>
        <begin position="122"/>
        <end position="262"/>
    </location>
</feature>
<dbReference type="Gene3D" id="3.30.1330.30">
    <property type="match status" value="1"/>
</dbReference>
<dbReference type="RefSeq" id="WP_086035824.1">
    <property type="nucleotide sequence ID" value="NZ_CP046051.1"/>
</dbReference>
<sequence length="273" mass="29422">MEHITSRRNETVRAVAALRSASARRKQQAFLCEGARLCADAAESGISIRSFFYTQKALQKYPQYLDTIRQHTAGKEYLLEPSVAQLLADTRNSQEIFCVCAFPNTADTTPESFLHRPAAGACLALEQLQDPANLGTVLRTAEALGINCVLLCGQCCDPFSPKALRGGMGAAFRLPLVHFSSFAAAAPLFHQAGWQTMAAVPDTNAEKVTKVDFSVPVIMAVGNEGNGLLPETVAACSRRVTIPMLGRAESLNASASASILMWEMMRGRGRNNG</sequence>
<keyword evidence="9" id="KW-1185">Reference proteome</keyword>
<evidence type="ECO:0000313" key="6">
    <source>
        <dbReference type="EMBL" id="QKN23846.1"/>
    </source>
</evidence>
<evidence type="ECO:0000256" key="2">
    <source>
        <dbReference type="ARBA" id="ARBA00022603"/>
    </source>
</evidence>
<evidence type="ECO:0000313" key="7">
    <source>
        <dbReference type="EMBL" id="QKO31082.1"/>
    </source>
</evidence>
<evidence type="ECO:0000313" key="8">
    <source>
        <dbReference type="Proteomes" id="UP000501316"/>
    </source>
</evidence>
<dbReference type="InterPro" id="IPR029064">
    <property type="entry name" value="Ribosomal_eL30-like_sf"/>
</dbReference>
<dbReference type="PANTHER" id="PTHR43191">
    <property type="entry name" value="RRNA METHYLTRANSFERASE 3"/>
    <property type="match status" value="1"/>
</dbReference>
<dbReference type="Pfam" id="PF22435">
    <property type="entry name" value="MRM3-like_sub_bind"/>
    <property type="match status" value="1"/>
</dbReference>
<reference evidence="8 9" key="1">
    <citation type="submission" date="2019-11" db="EMBL/GenBank/DDBJ databases">
        <authorList>
            <person name="Ren C."/>
            <person name="Wang H."/>
            <person name="Xu Y."/>
        </authorList>
    </citation>
    <scope>NUCLEOTIDE SEQUENCE [LARGE SCALE GENOMIC DNA]</scope>
    <source>
        <strain evidence="9">JNU-WLY1368</strain>
        <strain evidence="6 8">LBM 19010</strain>
    </source>
</reference>
<dbReference type="EMBL" id="CP046161">
    <property type="protein sequence ID" value="QKO31082.1"/>
    <property type="molecule type" value="Genomic_DNA"/>
</dbReference>
<dbReference type="KEGG" id="clf:GJQ69_04755"/>
<comment type="similarity">
    <text evidence="1">Belongs to the class IV-like SAM-binding methyltransferase superfamily. RNA methyltransferase TrmH family.</text>
</comment>
<dbReference type="EMBL" id="CP046051">
    <property type="protein sequence ID" value="QKN23846.1"/>
    <property type="molecule type" value="Genomic_DNA"/>
</dbReference>
<dbReference type="InterPro" id="IPR001537">
    <property type="entry name" value="SpoU_MeTrfase"/>
</dbReference>
<dbReference type="GO" id="GO:0006396">
    <property type="term" value="P:RNA processing"/>
    <property type="evidence" value="ECO:0007669"/>
    <property type="project" value="InterPro"/>
</dbReference>
<dbReference type="PANTHER" id="PTHR43191:SF2">
    <property type="entry name" value="RRNA METHYLTRANSFERASE 3, MITOCHONDRIAL"/>
    <property type="match status" value="1"/>
</dbReference>
<dbReference type="Proteomes" id="UP000509623">
    <property type="component" value="Chromosome"/>
</dbReference>
<name>A0A859DQ66_9FIRM</name>
<evidence type="ECO:0000313" key="9">
    <source>
        <dbReference type="Proteomes" id="UP000509623"/>
    </source>
</evidence>
<dbReference type="InterPro" id="IPR051259">
    <property type="entry name" value="rRNA_Methyltransferase"/>
</dbReference>
<evidence type="ECO:0000256" key="1">
    <source>
        <dbReference type="ARBA" id="ARBA00007228"/>
    </source>
</evidence>
<keyword evidence="2 6" id="KW-0489">Methyltransferase</keyword>
<dbReference type="GO" id="GO:0003723">
    <property type="term" value="F:RNA binding"/>
    <property type="evidence" value="ECO:0007669"/>
    <property type="project" value="InterPro"/>
</dbReference>